<dbReference type="EMBL" id="ML145348">
    <property type="protein sequence ID" value="TBU51275.1"/>
    <property type="molecule type" value="Genomic_DNA"/>
</dbReference>
<evidence type="ECO:0000256" key="1">
    <source>
        <dbReference type="SAM" id="MobiDB-lite"/>
    </source>
</evidence>
<organism evidence="2 3">
    <name type="scientific">Dichomitus squalens</name>
    <dbReference type="NCBI Taxonomy" id="114155"/>
    <lineage>
        <taxon>Eukaryota</taxon>
        <taxon>Fungi</taxon>
        <taxon>Dikarya</taxon>
        <taxon>Basidiomycota</taxon>
        <taxon>Agaricomycotina</taxon>
        <taxon>Agaricomycetes</taxon>
        <taxon>Polyporales</taxon>
        <taxon>Polyporaceae</taxon>
        <taxon>Dichomitus</taxon>
    </lineage>
</organism>
<name>A0A4Q9PBC5_9APHY</name>
<evidence type="ECO:0000313" key="3">
    <source>
        <dbReference type="Proteomes" id="UP000292082"/>
    </source>
</evidence>
<evidence type="ECO:0000313" key="2">
    <source>
        <dbReference type="EMBL" id="TBU51275.1"/>
    </source>
</evidence>
<feature type="compositionally biased region" description="Basic and acidic residues" evidence="1">
    <location>
        <begin position="26"/>
        <end position="46"/>
    </location>
</feature>
<feature type="region of interest" description="Disordered" evidence="1">
    <location>
        <begin position="1"/>
        <end position="47"/>
    </location>
</feature>
<sequence>MTFSIASRGRPSSFGPQPDARSGGPVDRHRPCDASSREGDDDHESKIWTVGPVGCWTPFAFHRALRSGRRGHVFGTDHFVSHLSETDQTLWVLHDHQLRFLMRCWVVNAQPPLLWLPPLQNS</sequence>
<proteinExistence type="predicted"/>
<dbReference type="AlphaFoldDB" id="A0A4Q9PBC5"/>
<reference evidence="2 3" key="1">
    <citation type="submission" date="2019-01" db="EMBL/GenBank/DDBJ databases">
        <title>Draft genome sequences of three monokaryotic isolates of the white-rot basidiomycete fungus Dichomitus squalens.</title>
        <authorList>
            <consortium name="DOE Joint Genome Institute"/>
            <person name="Lopez S.C."/>
            <person name="Andreopoulos B."/>
            <person name="Pangilinan J."/>
            <person name="Lipzen A."/>
            <person name="Riley R."/>
            <person name="Ahrendt S."/>
            <person name="Ng V."/>
            <person name="Barry K."/>
            <person name="Daum C."/>
            <person name="Grigoriev I.V."/>
            <person name="Hilden K.S."/>
            <person name="Makela M.R."/>
            <person name="de Vries R.P."/>
        </authorList>
    </citation>
    <scope>NUCLEOTIDE SEQUENCE [LARGE SCALE GENOMIC DNA]</scope>
    <source>
        <strain evidence="2 3">CBS 464.89</strain>
    </source>
</reference>
<accession>A0A4Q9PBC5</accession>
<dbReference type="Proteomes" id="UP000292082">
    <property type="component" value="Unassembled WGS sequence"/>
</dbReference>
<gene>
    <name evidence="2" type="ORF">BD310DRAFT_367823</name>
</gene>
<keyword evidence="3" id="KW-1185">Reference proteome</keyword>
<protein>
    <submittedName>
        <fullName evidence="2">Uncharacterized protein</fullName>
    </submittedName>
</protein>